<proteinExistence type="predicted"/>
<protein>
    <submittedName>
        <fullName evidence="1">Uncharacterized protein</fullName>
    </submittedName>
</protein>
<sequence>MVAFAVVVAVDITSDVDDARSWDLITVEVAIYTDKNTHVIGLVELRGKHPIGKLCPGPFDLDVEALRVVLRAIHFPRPVQGNDLMAEDVVTRLELLWDPNEPALVLRQDVGVELVRPVAEASIRDLEELQAALVHRLAAFAATRG</sequence>
<gene>
    <name evidence="1" type="ORF">CRHIZ90672A_00005314</name>
</gene>
<evidence type="ECO:0000313" key="1">
    <source>
        <dbReference type="EMBL" id="CAH0025162.1"/>
    </source>
</evidence>
<accession>A0A9N9VKI2</accession>
<comment type="caution">
    <text evidence="1">The sequence shown here is derived from an EMBL/GenBank/DDBJ whole genome shotgun (WGS) entry which is preliminary data.</text>
</comment>
<organism evidence="1 2">
    <name type="scientific">Clonostachys rhizophaga</name>
    <dbReference type="NCBI Taxonomy" id="160324"/>
    <lineage>
        <taxon>Eukaryota</taxon>
        <taxon>Fungi</taxon>
        <taxon>Dikarya</taxon>
        <taxon>Ascomycota</taxon>
        <taxon>Pezizomycotina</taxon>
        <taxon>Sordariomycetes</taxon>
        <taxon>Hypocreomycetidae</taxon>
        <taxon>Hypocreales</taxon>
        <taxon>Bionectriaceae</taxon>
        <taxon>Clonostachys</taxon>
    </lineage>
</organism>
<dbReference type="Proteomes" id="UP000696573">
    <property type="component" value="Unassembled WGS sequence"/>
</dbReference>
<reference evidence="1" key="1">
    <citation type="submission" date="2021-10" db="EMBL/GenBank/DDBJ databases">
        <authorList>
            <person name="Piombo E."/>
        </authorList>
    </citation>
    <scope>NUCLEOTIDE SEQUENCE</scope>
</reference>
<keyword evidence="2" id="KW-1185">Reference proteome</keyword>
<dbReference type="AlphaFoldDB" id="A0A9N9VKI2"/>
<dbReference type="EMBL" id="CABFNQ020000702">
    <property type="protein sequence ID" value="CAH0025162.1"/>
    <property type="molecule type" value="Genomic_DNA"/>
</dbReference>
<name>A0A9N9VKI2_9HYPO</name>
<evidence type="ECO:0000313" key="2">
    <source>
        <dbReference type="Proteomes" id="UP000696573"/>
    </source>
</evidence>